<evidence type="ECO:0000256" key="8">
    <source>
        <dbReference type="ARBA" id="ARBA00023053"/>
    </source>
</evidence>
<dbReference type="GO" id="GO:0015386">
    <property type="term" value="F:potassium:proton antiporter activity"/>
    <property type="evidence" value="ECO:0007669"/>
    <property type="project" value="TreeGrafter"/>
</dbReference>
<accession>A0A4R8DMU5</accession>
<evidence type="ECO:0000256" key="3">
    <source>
        <dbReference type="ARBA" id="ARBA00022448"/>
    </source>
</evidence>
<evidence type="ECO:0000256" key="12">
    <source>
        <dbReference type="SAM" id="Phobius"/>
    </source>
</evidence>
<feature type="transmembrane region" description="Helical" evidence="12">
    <location>
        <begin position="109"/>
        <end position="132"/>
    </location>
</feature>
<comment type="similarity">
    <text evidence="2">Belongs to the monovalent cation:proton antiporter 1 (CPA1) transporter (TC 2.A.36) family.</text>
</comment>
<keyword evidence="4" id="KW-0050">Antiport</keyword>
<keyword evidence="11" id="KW-0739">Sodium transport</keyword>
<dbReference type="EMBL" id="SODV01000001">
    <property type="protein sequence ID" value="TDW99098.1"/>
    <property type="molecule type" value="Genomic_DNA"/>
</dbReference>
<name>A0A4R8DMU5_9BACT</name>
<dbReference type="GO" id="GO:0051453">
    <property type="term" value="P:regulation of intracellular pH"/>
    <property type="evidence" value="ECO:0007669"/>
    <property type="project" value="TreeGrafter"/>
</dbReference>
<feature type="transmembrane region" description="Helical" evidence="12">
    <location>
        <begin position="180"/>
        <end position="198"/>
    </location>
</feature>
<dbReference type="Gene3D" id="6.10.140.1330">
    <property type="match status" value="1"/>
</dbReference>
<dbReference type="GO" id="GO:0098719">
    <property type="term" value="P:sodium ion import across plasma membrane"/>
    <property type="evidence" value="ECO:0007669"/>
    <property type="project" value="TreeGrafter"/>
</dbReference>
<keyword evidence="5" id="KW-1003">Cell membrane</keyword>
<protein>
    <submittedName>
        <fullName evidence="14">Sodium/proton antiporter (CPA1 family)</fullName>
    </submittedName>
</protein>
<comment type="caution">
    <text evidence="14">The sequence shown here is derived from an EMBL/GenBank/DDBJ whole genome shotgun (WGS) entry which is preliminary data.</text>
</comment>
<sequence>MKYRIPLVIYMQLYDVFALLTVLAALFGYLNYRFLRLPDTIGVMLISLVVSLGIIILGGIKPVLFRQATDLIRGIDFYKILVRYMLGLLLFAGAIHIDGHQLKKESGYVLTFSTISVLISTALVALLLYFVCSLLHHPIGLIYCLLFGALISPTDPIAVLSILRKAGIPPSMEVRITGESLFNDGVGIVVFLCIYQIAQAGPGHLQLTDVLRLFAQEAGGGILLGVLLGYAGFYLLRTIDYYQVELLITIAIVMGGSLLAEYLHVSSPLAMVMAGLITGNKTRLKGMTDTSRDYIDQFWSMADNLLNALLFLLIGLEMIAIPFTTAILITGCCVIPIVLAVRYLSVLIPISLLHFRSGFEKKAIGILTWGGLRGGLSVALALSVPASMQGQFLVAITYMVVLFSILVQGLTIGKFARRVPRPGGPHSK</sequence>
<feature type="transmembrane region" description="Helical" evidence="12">
    <location>
        <begin position="298"/>
        <end position="321"/>
    </location>
</feature>
<keyword evidence="3" id="KW-0813">Transport</keyword>
<evidence type="ECO:0000256" key="9">
    <source>
        <dbReference type="ARBA" id="ARBA00023065"/>
    </source>
</evidence>
<evidence type="ECO:0000256" key="4">
    <source>
        <dbReference type="ARBA" id="ARBA00022449"/>
    </source>
</evidence>
<dbReference type="PANTHER" id="PTHR10110">
    <property type="entry name" value="SODIUM/HYDROGEN EXCHANGER"/>
    <property type="match status" value="1"/>
</dbReference>
<dbReference type="GO" id="GO:0005886">
    <property type="term" value="C:plasma membrane"/>
    <property type="evidence" value="ECO:0007669"/>
    <property type="project" value="UniProtKB-SubCell"/>
</dbReference>
<reference evidence="14 15" key="1">
    <citation type="submission" date="2019-03" db="EMBL/GenBank/DDBJ databases">
        <title>Genomic Encyclopedia of Type Strains, Phase IV (KMG-IV): sequencing the most valuable type-strain genomes for metagenomic binning, comparative biology and taxonomic classification.</title>
        <authorList>
            <person name="Goeker M."/>
        </authorList>
    </citation>
    <scope>NUCLEOTIDE SEQUENCE [LARGE SCALE GENOMIC DNA]</scope>
    <source>
        <strain evidence="14 15">DSM 100059</strain>
    </source>
</reference>
<evidence type="ECO:0000259" key="13">
    <source>
        <dbReference type="Pfam" id="PF00999"/>
    </source>
</evidence>
<feature type="transmembrane region" description="Helical" evidence="12">
    <location>
        <begin position="248"/>
        <end position="277"/>
    </location>
</feature>
<dbReference type="Proteomes" id="UP000294498">
    <property type="component" value="Unassembled WGS sequence"/>
</dbReference>
<evidence type="ECO:0000256" key="11">
    <source>
        <dbReference type="ARBA" id="ARBA00023201"/>
    </source>
</evidence>
<evidence type="ECO:0000256" key="7">
    <source>
        <dbReference type="ARBA" id="ARBA00022989"/>
    </source>
</evidence>
<dbReference type="Pfam" id="PF00999">
    <property type="entry name" value="Na_H_Exchanger"/>
    <property type="match status" value="1"/>
</dbReference>
<evidence type="ECO:0000313" key="14">
    <source>
        <dbReference type="EMBL" id="TDW99098.1"/>
    </source>
</evidence>
<keyword evidence="15" id="KW-1185">Reference proteome</keyword>
<dbReference type="PANTHER" id="PTHR10110:SF195">
    <property type="entry name" value="NA(+)_H(+) ANTIPORTER NHAS2"/>
    <property type="match status" value="1"/>
</dbReference>
<evidence type="ECO:0000256" key="10">
    <source>
        <dbReference type="ARBA" id="ARBA00023136"/>
    </source>
</evidence>
<evidence type="ECO:0000256" key="6">
    <source>
        <dbReference type="ARBA" id="ARBA00022692"/>
    </source>
</evidence>
<evidence type="ECO:0000256" key="5">
    <source>
        <dbReference type="ARBA" id="ARBA00022475"/>
    </source>
</evidence>
<keyword evidence="6 12" id="KW-0812">Transmembrane</keyword>
<feature type="transmembrane region" description="Helical" evidence="12">
    <location>
        <begin position="7"/>
        <end position="29"/>
    </location>
</feature>
<keyword evidence="7 12" id="KW-1133">Transmembrane helix</keyword>
<dbReference type="AlphaFoldDB" id="A0A4R8DMU5"/>
<organism evidence="14 15">
    <name type="scientific">Dinghuibacter silviterrae</name>
    <dbReference type="NCBI Taxonomy" id="1539049"/>
    <lineage>
        <taxon>Bacteria</taxon>
        <taxon>Pseudomonadati</taxon>
        <taxon>Bacteroidota</taxon>
        <taxon>Chitinophagia</taxon>
        <taxon>Chitinophagales</taxon>
        <taxon>Chitinophagaceae</taxon>
        <taxon>Dinghuibacter</taxon>
    </lineage>
</organism>
<feature type="domain" description="Cation/H+ exchanger transmembrane" evidence="13">
    <location>
        <begin position="23"/>
        <end position="415"/>
    </location>
</feature>
<feature type="transmembrane region" description="Helical" evidence="12">
    <location>
        <begin position="139"/>
        <end position="160"/>
    </location>
</feature>
<proteinExistence type="inferred from homology"/>
<gene>
    <name evidence="14" type="ORF">EDB95_0106</name>
</gene>
<feature type="transmembrane region" description="Helical" evidence="12">
    <location>
        <begin position="41"/>
        <end position="60"/>
    </location>
</feature>
<feature type="transmembrane region" description="Helical" evidence="12">
    <location>
        <begin position="392"/>
        <end position="412"/>
    </location>
</feature>
<comment type="subcellular location">
    <subcellularLocation>
        <location evidence="1">Cell membrane</location>
        <topology evidence="1">Multi-pass membrane protein</topology>
    </subcellularLocation>
</comment>
<keyword evidence="10 12" id="KW-0472">Membrane</keyword>
<feature type="transmembrane region" description="Helical" evidence="12">
    <location>
        <begin position="210"/>
        <end position="236"/>
    </location>
</feature>
<feature type="transmembrane region" description="Helical" evidence="12">
    <location>
        <begin position="327"/>
        <end position="352"/>
    </location>
</feature>
<dbReference type="InterPro" id="IPR006153">
    <property type="entry name" value="Cation/H_exchanger_TM"/>
</dbReference>
<feature type="transmembrane region" description="Helical" evidence="12">
    <location>
        <begin position="80"/>
        <end position="97"/>
    </location>
</feature>
<keyword evidence="8" id="KW-0915">Sodium</keyword>
<evidence type="ECO:0000313" key="15">
    <source>
        <dbReference type="Proteomes" id="UP000294498"/>
    </source>
</evidence>
<dbReference type="InterPro" id="IPR018422">
    <property type="entry name" value="Cation/H_exchanger_CPA1"/>
</dbReference>
<feature type="transmembrane region" description="Helical" evidence="12">
    <location>
        <begin position="364"/>
        <end position="386"/>
    </location>
</feature>
<evidence type="ECO:0000256" key="2">
    <source>
        <dbReference type="ARBA" id="ARBA00007367"/>
    </source>
</evidence>
<keyword evidence="9" id="KW-0406">Ion transport</keyword>
<dbReference type="GO" id="GO:0015385">
    <property type="term" value="F:sodium:proton antiporter activity"/>
    <property type="evidence" value="ECO:0007669"/>
    <property type="project" value="InterPro"/>
</dbReference>
<evidence type="ECO:0000256" key="1">
    <source>
        <dbReference type="ARBA" id="ARBA00004651"/>
    </source>
</evidence>